<dbReference type="SUPFAM" id="SSF52833">
    <property type="entry name" value="Thioredoxin-like"/>
    <property type="match status" value="1"/>
</dbReference>
<gene>
    <name evidence="2" type="ORF">MNBD_GAMMA22-1719</name>
</gene>
<dbReference type="InterPro" id="IPR004879">
    <property type="entry name" value="Ssp411-like_TRX"/>
</dbReference>
<proteinExistence type="predicted"/>
<name>A0A3B1A5H4_9ZZZZ</name>
<protein>
    <submittedName>
        <fullName evidence="2">Uncharacterized protein YyaL</fullName>
    </submittedName>
</protein>
<sequence>MKQYLIKTIIFLALNQLTSSLLLAASNANVSNNKLANHASPYLAMHGNDPVNWQEWNADTVARARKENKILFVSSGYFSCHWCHVMQRESYKNKEIAAIINANFIAVKVDRELNPALDARLIDFAERTTGSAGWPLNVFITPEGYPLVAMTYVPAIQFKNILLKISGRWKKEAKDLKQYAVSAADELYPVLRQSNDKLAKGLAQEYIQAYQEKAFEFADELQGGFGQSLKFPSAPQLKLLLDIQKHNPNPRLEKFLRLTLDQMRSQGLWDQIGGGFYRYVVDPAWQVPHFEKMLYNNALLAMIYFDAAEILNQVEYKQTAIATLDFMSRDLASSGDALAASLSAVDDNGVEGGFYVWTNDEIKKLATSKEYNTAELLWGLNKPPALEHGHHLTRKMSFDDIAQQLKIPKKQVIALIASLSVKLFKARQKRNLPKDDKQLAAWNGLALSAFVKGAIITGEQRFKQQATKIKEYIKKNLWQKQKLLRAVKDSRVLGVAGLEDYAYVAQGIYDYARYSKQQQDMKLAYTIALHGFTRFYTQYGWVLSENMLLQYGKGEILMTDGPMPSAASLLAAVSLRVTKQIEDAKLKRLALSSLNVKQEQLSTQPYWYATHVNAIAEYQLDW</sequence>
<dbReference type="PIRSF" id="PIRSF006402">
    <property type="entry name" value="UCP006402_thioredoxin"/>
    <property type="match status" value="1"/>
</dbReference>
<dbReference type="AlphaFoldDB" id="A0A3B1A5H4"/>
<dbReference type="PANTHER" id="PTHR42899:SF1">
    <property type="entry name" value="SPERMATOGENESIS-ASSOCIATED PROTEIN 20"/>
    <property type="match status" value="1"/>
</dbReference>
<reference evidence="2" key="1">
    <citation type="submission" date="2018-06" db="EMBL/GenBank/DDBJ databases">
        <authorList>
            <person name="Zhirakovskaya E."/>
        </authorList>
    </citation>
    <scope>NUCLEOTIDE SEQUENCE</scope>
</reference>
<evidence type="ECO:0000259" key="1">
    <source>
        <dbReference type="Pfam" id="PF03190"/>
    </source>
</evidence>
<dbReference type="Gene3D" id="3.40.30.10">
    <property type="entry name" value="Glutaredoxin"/>
    <property type="match status" value="1"/>
</dbReference>
<dbReference type="PANTHER" id="PTHR42899">
    <property type="entry name" value="SPERMATOGENESIS-ASSOCIATED PROTEIN 20"/>
    <property type="match status" value="1"/>
</dbReference>
<accession>A0A3B1A5H4</accession>
<organism evidence="2">
    <name type="scientific">hydrothermal vent metagenome</name>
    <dbReference type="NCBI Taxonomy" id="652676"/>
    <lineage>
        <taxon>unclassified sequences</taxon>
        <taxon>metagenomes</taxon>
        <taxon>ecological metagenomes</taxon>
    </lineage>
</organism>
<dbReference type="GO" id="GO:0005975">
    <property type="term" value="P:carbohydrate metabolic process"/>
    <property type="evidence" value="ECO:0007669"/>
    <property type="project" value="InterPro"/>
</dbReference>
<evidence type="ECO:0000313" key="2">
    <source>
        <dbReference type="EMBL" id="VAW94992.1"/>
    </source>
</evidence>
<dbReference type="InterPro" id="IPR024705">
    <property type="entry name" value="Ssp411"/>
</dbReference>
<feature type="domain" description="Spermatogenesis-associated protein 20-like TRX" evidence="1">
    <location>
        <begin position="33"/>
        <end position="186"/>
    </location>
</feature>
<dbReference type="SUPFAM" id="SSF48208">
    <property type="entry name" value="Six-hairpin glycosidases"/>
    <property type="match status" value="1"/>
</dbReference>
<dbReference type="EMBL" id="UOFS01000019">
    <property type="protein sequence ID" value="VAW94992.1"/>
    <property type="molecule type" value="Genomic_DNA"/>
</dbReference>
<dbReference type="InterPro" id="IPR036249">
    <property type="entry name" value="Thioredoxin-like_sf"/>
</dbReference>
<dbReference type="Pfam" id="PF03190">
    <property type="entry name" value="Thioredox_DsbH"/>
    <property type="match status" value="1"/>
</dbReference>
<dbReference type="InterPro" id="IPR008928">
    <property type="entry name" value="6-hairpin_glycosidase_sf"/>
</dbReference>